<dbReference type="Proteomes" id="UP000305517">
    <property type="component" value="Unassembled WGS sequence"/>
</dbReference>
<organism evidence="2 3">
    <name type="scientific">Hymenobacter jeollabukensis</name>
    <dbReference type="NCBI Taxonomy" id="2025313"/>
    <lineage>
        <taxon>Bacteria</taxon>
        <taxon>Pseudomonadati</taxon>
        <taxon>Bacteroidota</taxon>
        <taxon>Cytophagia</taxon>
        <taxon>Cytophagales</taxon>
        <taxon>Hymenobacteraceae</taxon>
        <taxon>Hymenobacter</taxon>
    </lineage>
</organism>
<dbReference type="OrthoDB" id="9181262at2"/>
<dbReference type="RefSeq" id="WP_138079533.1">
    <property type="nucleotide sequence ID" value="NZ_VAJM01000008.1"/>
</dbReference>
<gene>
    <name evidence="2" type="ORF">FDY95_16760</name>
</gene>
<dbReference type="AlphaFoldDB" id="A0A5R8WPA6"/>
<keyword evidence="3" id="KW-1185">Reference proteome</keyword>
<name>A0A5R8WPA6_9BACT</name>
<feature type="region of interest" description="Disordered" evidence="1">
    <location>
        <begin position="1"/>
        <end position="29"/>
    </location>
</feature>
<comment type="caution">
    <text evidence="2">The sequence shown here is derived from an EMBL/GenBank/DDBJ whole genome shotgun (WGS) entry which is preliminary data.</text>
</comment>
<evidence type="ECO:0000313" key="2">
    <source>
        <dbReference type="EMBL" id="TLM91241.1"/>
    </source>
</evidence>
<dbReference type="EMBL" id="VAJM01000008">
    <property type="protein sequence ID" value="TLM91241.1"/>
    <property type="molecule type" value="Genomic_DNA"/>
</dbReference>
<evidence type="ECO:0000313" key="3">
    <source>
        <dbReference type="Proteomes" id="UP000305517"/>
    </source>
</evidence>
<sequence length="215" mass="24373">MLAACSAEPPPRQADRLQRPAPAAEPAPRRVDTLRLNGQRLLASYAGRTFTGLCTAAGDSVIRANEGVFELEFLDINADGYTDIQAALFASDPHACQNWLFDPRTRTYRLIVGENLYLVRLPGTALYHNYVRVGCGNDCWESHLIRLVDWREQVVGVIRARATGQPDDGIWIYRQRGDAQTLLQQLPAEQLAQPRYQGNQHRFIEAYWAANYRRF</sequence>
<accession>A0A5R8WPA6</accession>
<evidence type="ECO:0000256" key="1">
    <source>
        <dbReference type="SAM" id="MobiDB-lite"/>
    </source>
</evidence>
<protein>
    <submittedName>
        <fullName evidence="2">Uncharacterized protein</fullName>
    </submittedName>
</protein>
<proteinExistence type="predicted"/>
<reference evidence="2 3" key="1">
    <citation type="submission" date="2019-05" db="EMBL/GenBank/DDBJ databases">
        <title>Hymenobacter edaphi sp. nov., isolated from abandoned arsenic-contaminated farmland soil.</title>
        <authorList>
            <person name="Nie L."/>
        </authorList>
    </citation>
    <scope>NUCLEOTIDE SEQUENCE [LARGE SCALE GENOMIC DNA]</scope>
    <source>
        <strain evidence="2 3">1-3-3-8</strain>
    </source>
</reference>